<dbReference type="SUPFAM" id="SSF49265">
    <property type="entry name" value="Fibronectin type III"/>
    <property type="match status" value="1"/>
</dbReference>
<accession>A0A2M7R9M3</accession>
<reference evidence="4" key="1">
    <citation type="submission" date="2017-09" db="EMBL/GenBank/DDBJ databases">
        <title>Depth-based differentiation of microbial function through sediment-hosted aquifers and enrichment of novel symbionts in the deep terrestrial subsurface.</title>
        <authorList>
            <person name="Probst A.J."/>
            <person name="Ladd B."/>
            <person name="Jarett J.K."/>
            <person name="Geller-Mcgrath D.E."/>
            <person name="Sieber C.M.K."/>
            <person name="Emerson J.B."/>
            <person name="Anantharaman K."/>
            <person name="Thomas B.C."/>
            <person name="Malmstrom R."/>
            <person name="Stieglmeier M."/>
            <person name="Klingl A."/>
            <person name="Woyke T."/>
            <person name="Ryan C.M."/>
            <person name="Banfield J.F."/>
        </authorList>
    </citation>
    <scope>NUCLEOTIDE SEQUENCE [LARGE SCALE GENOMIC DNA]</scope>
</reference>
<gene>
    <name evidence="3" type="ORF">COY69_01645</name>
</gene>
<organism evidence="3 4">
    <name type="scientific">Candidatus Magasanikbacteria bacterium CG_4_10_14_0_8_um_filter_32_14</name>
    <dbReference type="NCBI Taxonomy" id="1974640"/>
    <lineage>
        <taxon>Bacteria</taxon>
        <taxon>Candidatus Magasanikiibacteriota</taxon>
    </lineage>
</organism>
<dbReference type="CDD" id="cd00063">
    <property type="entry name" value="FN3"/>
    <property type="match status" value="1"/>
</dbReference>
<comment type="caution">
    <text evidence="3">The sequence shown here is derived from an EMBL/GenBank/DDBJ whole genome shotgun (WGS) entry which is preliminary data.</text>
</comment>
<name>A0A2M7R9M3_9BACT</name>
<evidence type="ECO:0000313" key="3">
    <source>
        <dbReference type="EMBL" id="PIY93440.1"/>
    </source>
</evidence>
<dbReference type="EMBL" id="PFMA01000042">
    <property type="protein sequence ID" value="PIY93440.1"/>
    <property type="molecule type" value="Genomic_DNA"/>
</dbReference>
<dbReference type="SUPFAM" id="SSF74853">
    <property type="entry name" value="Lamin A/C globular tail domain"/>
    <property type="match status" value="1"/>
</dbReference>
<feature type="domain" description="Fibronectin type-III" evidence="1">
    <location>
        <begin position="545"/>
        <end position="644"/>
    </location>
</feature>
<evidence type="ECO:0000259" key="2">
    <source>
        <dbReference type="PROSITE" id="PS51841"/>
    </source>
</evidence>
<feature type="domain" description="LTD" evidence="2">
    <location>
        <begin position="642"/>
        <end position="738"/>
    </location>
</feature>
<proteinExistence type="predicted"/>
<dbReference type="Gene3D" id="3.90.70.10">
    <property type="entry name" value="Cysteine proteinases"/>
    <property type="match status" value="1"/>
</dbReference>
<dbReference type="InterPro" id="IPR036116">
    <property type="entry name" value="FN3_sf"/>
</dbReference>
<dbReference type="Pfam" id="PF13529">
    <property type="entry name" value="Peptidase_C39_2"/>
    <property type="match status" value="1"/>
</dbReference>
<dbReference type="InterPro" id="IPR039564">
    <property type="entry name" value="Peptidase_C39-like"/>
</dbReference>
<evidence type="ECO:0000313" key="4">
    <source>
        <dbReference type="Proteomes" id="UP000229449"/>
    </source>
</evidence>
<evidence type="ECO:0000259" key="1">
    <source>
        <dbReference type="PROSITE" id="PS50853"/>
    </source>
</evidence>
<protein>
    <recommendedName>
        <fullName evidence="5">Fibronectin type-III domain-containing protein</fullName>
    </recommendedName>
</protein>
<dbReference type="InterPro" id="IPR036415">
    <property type="entry name" value="Lamin_tail_dom_sf"/>
</dbReference>
<evidence type="ECO:0008006" key="5">
    <source>
        <dbReference type="Google" id="ProtNLM"/>
    </source>
</evidence>
<sequence length="1274" mass="142411">MEGIMRKIWIWAFLIVINFLFFNFVKAENILDVPFITQLPPGTSWHDTKNCGPTSYLMVDSFYTDKNLSVQSIKEIDDWLNKNYGRPIDNYNGYYTSINDLKKIGLEFGNFLDNDIEIVNSLEKIKDALKNDLPIIIFVYTNMRYKVERDQPHFMVLTGIEGDTVYTNDPGKTNGKNKAYPLQQFLYAWSLQNNAAIIFYPPGHNSQKLNTNNNFFDFSSIFSDFFDFGKNIFDLQNIIPSEQNVKGETVVAQQEESETVVYTASITDRNQTLEVEPNQVVDIVVKAKNTGNTTWQKNLISLNAVGGEAIVQQFYDSSWKTHLRPTLVDNDTKSGEIGTFSFKIKSPEEIGAYKFKAIVVRQNGLQFNNVGNDVFVLNLNVREKEVVIPPVVPVEENKINVLDKVKQTVDDVINKVNDVVENIIKNIPTFFGGGSSGSNHATEQNNNNSNLENNIPEPEPELFFTVSSSVSSTNLVTTTIFGEKSTALIDLQINNVSSTFFVSDTAWSTNINLVEGENNLLFSFANFENTKIVTGTLQIVLDSIAPNKPIFNSILNTDDNNPQLELNWQSSDSGSGLDYYIVEYKMTTDIEWQALLENTTSTEFIFPVEIGNSYEFRVKAVDKVDNESIWSNDGEDNPILVDWSKEVVINEISYAPTYFGGCGGEWVELYNSQNTDLDLSDWSVEISDVSSSSIIALSGFVSSTSYKVIGVSNISDTGVKIILKNSLGKIIDQTDQSAGWFATPSFIHARSMERISASLSGNSKNNWRENNSLRFQLQNNCGQNYSSQGLDNNSYYYLSNNLSQDYIFFSTSTDNHVLTLTKDHNPYILDSRVILPANYTLVLEQGVVMVGLFGQSRLEVSGNLQFNGTAENPVYFTSARDKTVADWYLFGLPSRLSAGDPAPGDWSVIIIKGGGTMQADYTNFWYGGYTYRNGDCFVCYAQQVIRNEGGNLVLNYTNFDNMLVKSDYADGNDAYIWGGGLMEINNSIFNNGYTAIMALGGSHISFAGDTFSNFTASGRSPLEIKAVVLDNWENNVFVDNTVNSTVLPVFNINEDYILTPSYNNVFFDGIFVSSTATLTILPGVDVNLSSSRWLKVEGNLQAIGTPDNHIRICPNGGCEGIWFQNSQDNIMSYVDVRNAGYQSSDSYPFRSGTNYTAPIWAINSQLNIDNSSVMDNRSPTGFCINSAGSDLDIRDSEFGWSSNMHGTHYNWVDGGIKLSGGSLYIDNVNFHFLNYGVYSNGASVTYDNMSIANFIDMYSMWPNKNWLPNSIFAF</sequence>
<dbReference type="AlphaFoldDB" id="A0A2M7R9M3"/>
<dbReference type="InterPro" id="IPR003961">
    <property type="entry name" value="FN3_dom"/>
</dbReference>
<dbReference type="PROSITE" id="PS50853">
    <property type="entry name" value="FN3"/>
    <property type="match status" value="1"/>
</dbReference>
<dbReference type="Proteomes" id="UP000229449">
    <property type="component" value="Unassembled WGS sequence"/>
</dbReference>
<dbReference type="Gene3D" id="2.60.40.10">
    <property type="entry name" value="Immunoglobulins"/>
    <property type="match status" value="2"/>
</dbReference>
<dbReference type="InterPro" id="IPR013783">
    <property type="entry name" value="Ig-like_fold"/>
</dbReference>
<dbReference type="PROSITE" id="PS51841">
    <property type="entry name" value="LTD"/>
    <property type="match status" value="1"/>
</dbReference>
<dbReference type="InterPro" id="IPR001322">
    <property type="entry name" value="Lamin_tail_dom"/>
</dbReference>